<evidence type="ECO:0000256" key="3">
    <source>
        <dbReference type="ARBA" id="ARBA00022452"/>
    </source>
</evidence>
<keyword evidence="9" id="KW-1185">Reference proteome</keyword>
<evidence type="ECO:0000256" key="2">
    <source>
        <dbReference type="ARBA" id="ARBA00008163"/>
    </source>
</evidence>
<name>A0ABR7CZD1_9BACT</name>
<keyword evidence="7" id="KW-0998">Cell outer membrane</keyword>
<evidence type="ECO:0000256" key="1">
    <source>
        <dbReference type="ARBA" id="ARBA00004571"/>
    </source>
</evidence>
<gene>
    <name evidence="8" type="ORF">H8S64_07950</name>
</gene>
<comment type="caution">
    <text evidence="8">The sequence shown here is derived from an EMBL/GenBank/DDBJ whole genome shotgun (WGS) entry which is preliminary data.</text>
</comment>
<dbReference type="InterPro" id="IPR005017">
    <property type="entry name" value="OMPP1/FadL/TodX"/>
</dbReference>
<dbReference type="PANTHER" id="PTHR35093:SF8">
    <property type="entry name" value="OUTER MEMBRANE PROTEIN NMB0088-RELATED"/>
    <property type="match status" value="1"/>
</dbReference>
<proteinExistence type="inferred from homology"/>
<evidence type="ECO:0000256" key="4">
    <source>
        <dbReference type="ARBA" id="ARBA00022692"/>
    </source>
</evidence>
<evidence type="ECO:0000256" key="5">
    <source>
        <dbReference type="ARBA" id="ARBA00022729"/>
    </source>
</evidence>
<accession>A0ABR7CZD1</accession>
<dbReference type="Proteomes" id="UP000646484">
    <property type="component" value="Unassembled WGS sequence"/>
</dbReference>
<evidence type="ECO:0000313" key="9">
    <source>
        <dbReference type="Proteomes" id="UP000646484"/>
    </source>
</evidence>
<dbReference type="Gene3D" id="2.40.160.60">
    <property type="entry name" value="Outer membrane protein transport protein (OMPP1/FadL/TodX)"/>
    <property type="match status" value="1"/>
</dbReference>
<comment type="similarity">
    <text evidence="2">Belongs to the OmpP1/FadL family.</text>
</comment>
<sequence>MVAVPVPAQAVAVADQLNVQTRAAEDNSKLILLDMKILYILPVLFLFTLSASAQNEEDALRFSRIVPFGSARVTAMGGAFTALGGNLTTLSMNPAGIGVFRKSEFSFTPMMDFAHAKTKGIDNEKNMFIMSNAGLVLSFSPNNRILKNFNVGFNYSTLNNFNRNIFQGYYETDGNSSLANVWKEEADGKSPQQLNDFTTGLAYDAYMLYLSKEAIENKDYNYENPIRETDQLQHYKYTRERGFQGEYAISLGGNLSDKFYFGATLGIQSLHYKSYSVYTEEIIGKDITNKLEKFSMYQDFTSSGTGLNFKAGFIFRPIPAIRIGAAIHTPTYYNLDAFAQNNVSAKFSELPVEDAEPKPGFEYGWTAYTDYSYKLKTPWRVMAGVAIVLGQRAIISGDYEYVDYTAAKFTNDDAKNEYLETNNAIKDIYKATHNFRAGAEFRLNSVFCLRGGYALSASPYKKGEMNEDNDIQIYSGGLGVNLGSFYADASYMHKKSDINGLFYYYEAPSGVIESPEFNTKFKNNEFRLTLGFRF</sequence>
<dbReference type="SUPFAM" id="SSF56935">
    <property type="entry name" value="Porins"/>
    <property type="match status" value="1"/>
</dbReference>
<dbReference type="EMBL" id="JACOOH010000003">
    <property type="protein sequence ID" value="MBC5621028.1"/>
    <property type="molecule type" value="Genomic_DNA"/>
</dbReference>
<keyword evidence="4" id="KW-0812">Transmembrane</keyword>
<comment type="subcellular location">
    <subcellularLocation>
        <location evidence="1">Cell outer membrane</location>
        <topology evidence="1">Multi-pass membrane protein</topology>
    </subcellularLocation>
</comment>
<evidence type="ECO:0000256" key="7">
    <source>
        <dbReference type="ARBA" id="ARBA00023237"/>
    </source>
</evidence>
<evidence type="ECO:0000313" key="8">
    <source>
        <dbReference type="EMBL" id="MBC5621028.1"/>
    </source>
</evidence>
<reference evidence="8 9" key="1">
    <citation type="submission" date="2020-08" db="EMBL/GenBank/DDBJ databases">
        <title>Genome public.</title>
        <authorList>
            <person name="Liu C."/>
            <person name="Sun Q."/>
        </authorList>
    </citation>
    <scope>NUCLEOTIDE SEQUENCE [LARGE SCALE GENOMIC DNA]</scope>
    <source>
        <strain evidence="8 9">NSJ-56</strain>
    </source>
</reference>
<keyword evidence="6" id="KW-0472">Membrane</keyword>
<dbReference type="PANTHER" id="PTHR35093">
    <property type="entry name" value="OUTER MEMBRANE PROTEIN NMB0088-RELATED"/>
    <property type="match status" value="1"/>
</dbReference>
<protein>
    <submittedName>
        <fullName evidence="8">Outer membrane protein transport protein</fullName>
    </submittedName>
</protein>
<organism evidence="8 9">
    <name type="scientific">Butyricimonas hominis</name>
    <dbReference type="NCBI Taxonomy" id="2763032"/>
    <lineage>
        <taxon>Bacteria</taxon>
        <taxon>Pseudomonadati</taxon>
        <taxon>Bacteroidota</taxon>
        <taxon>Bacteroidia</taxon>
        <taxon>Bacteroidales</taxon>
        <taxon>Odoribacteraceae</taxon>
        <taxon>Butyricimonas</taxon>
    </lineage>
</organism>
<evidence type="ECO:0000256" key="6">
    <source>
        <dbReference type="ARBA" id="ARBA00023136"/>
    </source>
</evidence>
<keyword evidence="5" id="KW-0732">Signal</keyword>
<keyword evidence="3" id="KW-1134">Transmembrane beta strand</keyword>
<dbReference type="RefSeq" id="WP_186975659.1">
    <property type="nucleotide sequence ID" value="NZ_JACOOH010000003.1"/>
</dbReference>